<sequence length="515" mass="57266">MIFYNIKLRAFAAAFTMLLSTGLLQSYAQHKEAAQLASPAKLAKLKAAVEAAPNKLSAHDAYLKAAGADNPKVIAQYAAWMKKYPKLATVPYAIAKAYLDEESPKAKPYLLKAVAIDPKFTEAWGGLWIDGERWGDFTVSRGYLAKAAASDPSNAQYAFYYASSFDGIDETKWKEMSLDVAKRFPNDERGAQSLYWLAERSKRSADKMKYFELLHNSFAPGKFNWSAGGMFSYFNILLSENPEKALELAREMVKTEKEEKKEWPGMVLQAQAVAKAKVLMDEKKGAEAFAELKQLKMPRYSSFKTDLELLKAQANDIAGNTAAAYDSLIVVFAKSPSAALRTAIGNYGNKLGKNTTQTDADIWGRLNANAQIATPFNGLKRYLSPGTASLSDYKGKVVLLTYWFPGCGPCRGEFPHFENVVRKFKGQNLEYLGINIVSQQNDYVVPFVKSSGYSFTPLEEVEGRAKGNLDNRDAAPMNFLIDKEGRLIFSNFRTDGNNEEDLELMINLLLNPKQA</sequence>
<dbReference type="EMBL" id="JAVDTF010000002">
    <property type="protein sequence ID" value="MDR6784354.1"/>
    <property type="molecule type" value="Genomic_DNA"/>
</dbReference>
<protein>
    <submittedName>
        <fullName evidence="1">Thiol-disulfide isomerase/thioredoxin</fullName>
    </submittedName>
</protein>
<keyword evidence="2" id="KW-1185">Reference proteome</keyword>
<comment type="caution">
    <text evidence="1">The sequence shown here is derived from an EMBL/GenBank/DDBJ whole genome shotgun (WGS) entry which is preliminary data.</text>
</comment>
<evidence type="ECO:0000313" key="2">
    <source>
        <dbReference type="Proteomes" id="UP001246858"/>
    </source>
</evidence>
<name>A0ACC6KYL3_9SPHI</name>
<evidence type="ECO:0000313" key="1">
    <source>
        <dbReference type="EMBL" id="MDR6784354.1"/>
    </source>
</evidence>
<organism evidence="1 2">
    <name type="scientific">Pedobacter africanus</name>
    <dbReference type="NCBI Taxonomy" id="151894"/>
    <lineage>
        <taxon>Bacteria</taxon>
        <taxon>Pseudomonadati</taxon>
        <taxon>Bacteroidota</taxon>
        <taxon>Sphingobacteriia</taxon>
        <taxon>Sphingobacteriales</taxon>
        <taxon>Sphingobacteriaceae</taxon>
        <taxon>Pedobacter</taxon>
    </lineage>
</organism>
<gene>
    <name evidence="1" type="ORF">J2X78_002919</name>
</gene>
<accession>A0ACC6KYL3</accession>
<dbReference type="Proteomes" id="UP001246858">
    <property type="component" value="Unassembled WGS sequence"/>
</dbReference>
<proteinExistence type="predicted"/>
<reference evidence="1" key="1">
    <citation type="submission" date="2023-07" db="EMBL/GenBank/DDBJ databases">
        <title>Sorghum-associated microbial communities from plants grown in Nebraska, USA.</title>
        <authorList>
            <person name="Schachtman D."/>
        </authorList>
    </citation>
    <scope>NUCLEOTIDE SEQUENCE</scope>
    <source>
        <strain evidence="1">2697</strain>
    </source>
</reference>
<keyword evidence="1" id="KW-0413">Isomerase</keyword>